<dbReference type="PANTHER" id="PTHR42085:SF1">
    <property type="entry name" value="F-BOX DOMAIN-CONTAINING PROTEIN"/>
    <property type="match status" value="1"/>
</dbReference>
<evidence type="ECO:0000313" key="4">
    <source>
        <dbReference type="Proteomes" id="UP000799437"/>
    </source>
</evidence>
<dbReference type="EMBL" id="ML996576">
    <property type="protein sequence ID" value="KAF2756280.1"/>
    <property type="molecule type" value="Genomic_DNA"/>
</dbReference>
<feature type="region of interest" description="Disordered" evidence="1">
    <location>
        <begin position="1"/>
        <end position="57"/>
    </location>
</feature>
<dbReference type="Pfam" id="PF24864">
    <property type="entry name" value="DUF7730"/>
    <property type="match status" value="1"/>
</dbReference>
<evidence type="ECO:0000256" key="1">
    <source>
        <dbReference type="SAM" id="MobiDB-lite"/>
    </source>
</evidence>
<sequence length="324" mass="37131">MASKPKATRPKATRAKAKDNRKKANLPAAKHKRAKVTRQSEDTQTRPEEEAEALIDSKSSQSPFLNLPAELRNRIYEYALTIPTGLDVGPVHARCEGDKHCCAGRLEIFKTPDSKEDWALGLLETNKQIRREAEPIVYSCNHFVFDSFTHLDEVLCFVGLDMARRIRSITVEDLPDPDDLLIHSLSRDCLDICRNMPSIDILAFQILTQEEVDERSQQWADIYHKQVKQQHRSNRLSPALEPLQNTRLESWNDQKGIDRSTIYIQWPAKRTVIRLDGNREGSDMTKQSETSSPRSPYKYESQDAGDSMTSTNMAFWYSPSTHER</sequence>
<dbReference type="InterPro" id="IPR038883">
    <property type="entry name" value="AN11006-like"/>
</dbReference>
<proteinExistence type="predicted"/>
<protein>
    <recommendedName>
        <fullName evidence="2">DUF7730 domain-containing protein</fullName>
    </recommendedName>
</protein>
<keyword evidence="4" id="KW-1185">Reference proteome</keyword>
<gene>
    <name evidence="3" type="ORF">EJ05DRAFT_540042</name>
</gene>
<dbReference type="PANTHER" id="PTHR42085">
    <property type="entry name" value="F-BOX DOMAIN-CONTAINING PROTEIN"/>
    <property type="match status" value="1"/>
</dbReference>
<dbReference type="OrthoDB" id="5397846at2759"/>
<dbReference type="AlphaFoldDB" id="A0A6A6W2U3"/>
<feature type="domain" description="DUF7730" evidence="2">
    <location>
        <begin position="59"/>
        <end position="171"/>
    </location>
</feature>
<feature type="compositionally biased region" description="Basic and acidic residues" evidence="1">
    <location>
        <begin position="38"/>
        <end position="48"/>
    </location>
</feature>
<feature type="compositionally biased region" description="Basic residues" evidence="1">
    <location>
        <begin position="1"/>
        <end position="36"/>
    </location>
</feature>
<dbReference type="GeneID" id="54490629"/>
<feature type="compositionally biased region" description="Polar residues" evidence="1">
    <location>
        <begin position="284"/>
        <end position="294"/>
    </location>
</feature>
<organism evidence="3 4">
    <name type="scientific">Pseudovirgaria hyperparasitica</name>
    <dbReference type="NCBI Taxonomy" id="470096"/>
    <lineage>
        <taxon>Eukaryota</taxon>
        <taxon>Fungi</taxon>
        <taxon>Dikarya</taxon>
        <taxon>Ascomycota</taxon>
        <taxon>Pezizomycotina</taxon>
        <taxon>Dothideomycetes</taxon>
        <taxon>Dothideomycetes incertae sedis</taxon>
        <taxon>Acrospermales</taxon>
        <taxon>Acrospermaceae</taxon>
        <taxon>Pseudovirgaria</taxon>
    </lineage>
</organism>
<dbReference type="InterPro" id="IPR056632">
    <property type="entry name" value="DUF7730"/>
</dbReference>
<name>A0A6A6W2U3_9PEZI</name>
<evidence type="ECO:0000313" key="3">
    <source>
        <dbReference type="EMBL" id="KAF2756280.1"/>
    </source>
</evidence>
<feature type="region of interest" description="Disordered" evidence="1">
    <location>
        <begin position="275"/>
        <end position="324"/>
    </location>
</feature>
<accession>A0A6A6W2U3</accession>
<evidence type="ECO:0000259" key="2">
    <source>
        <dbReference type="Pfam" id="PF24864"/>
    </source>
</evidence>
<dbReference type="Proteomes" id="UP000799437">
    <property type="component" value="Unassembled WGS sequence"/>
</dbReference>
<reference evidence="3" key="1">
    <citation type="journal article" date="2020" name="Stud. Mycol.">
        <title>101 Dothideomycetes genomes: a test case for predicting lifestyles and emergence of pathogens.</title>
        <authorList>
            <person name="Haridas S."/>
            <person name="Albert R."/>
            <person name="Binder M."/>
            <person name="Bloem J."/>
            <person name="Labutti K."/>
            <person name="Salamov A."/>
            <person name="Andreopoulos B."/>
            <person name="Baker S."/>
            <person name="Barry K."/>
            <person name="Bills G."/>
            <person name="Bluhm B."/>
            <person name="Cannon C."/>
            <person name="Castanera R."/>
            <person name="Culley D."/>
            <person name="Daum C."/>
            <person name="Ezra D."/>
            <person name="Gonzalez J."/>
            <person name="Henrissat B."/>
            <person name="Kuo A."/>
            <person name="Liang C."/>
            <person name="Lipzen A."/>
            <person name="Lutzoni F."/>
            <person name="Magnuson J."/>
            <person name="Mondo S."/>
            <person name="Nolan M."/>
            <person name="Ohm R."/>
            <person name="Pangilinan J."/>
            <person name="Park H.-J."/>
            <person name="Ramirez L."/>
            <person name="Alfaro M."/>
            <person name="Sun H."/>
            <person name="Tritt A."/>
            <person name="Yoshinaga Y."/>
            <person name="Zwiers L.-H."/>
            <person name="Turgeon B."/>
            <person name="Goodwin S."/>
            <person name="Spatafora J."/>
            <person name="Crous P."/>
            <person name="Grigoriev I."/>
        </authorList>
    </citation>
    <scope>NUCLEOTIDE SEQUENCE</scope>
    <source>
        <strain evidence="3">CBS 121739</strain>
    </source>
</reference>
<dbReference type="RefSeq" id="XP_033598731.1">
    <property type="nucleotide sequence ID" value="XM_033749575.1"/>
</dbReference>